<evidence type="ECO:0000256" key="3">
    <source>
        <dbReference type="ARBA" id="ARBA00022989"/>
    </source>
</evidence>
<dbReference type="PANTHER" id="PTHR46346">
    <property type="entry name" value="PHOSPHATIDYLINOSITOL N-ACETYLGLUCOSAMINYLTRANSFERASE SUBUNIT P"/>
    <property type="match status" value="1"/>
</dbReference>
<organism evidence="7 8">
    <name type="scientific">Oesophagostomum dentatum</name>
    <name type="common">Nodular worm</name>
    <dbReference type="NCBI Taxonomy" id="61180"/>
    <lineage>
        <taxon>Eukaryota</taxon>
        <taxon>Metazoa</taxon>
        <taxon>Ecdysozoa</taxon>
        <taxon>Nematoda</taxon>
        <taxon>Chromadorea</taxon>
        <taxon>Rhabditida</taxon>
        <taxon>Rhabditina</taxon>
        <taxon>Rhabditomorpha</taxon>
        <taxon>Strongyloidea</taxon>
        <taxon>Strongylidae</taxon>
        <taxon>Oesophagostomum</taxon>
    </lineage>
</organism>
<dbReference type="Proteomes" id="UP000053660">
    <property type="component" value="Unassembled WGS sequence"/>
</dbReference>
<protein>
    <submittedName>
        <fullName evidence="7">PIG-P protein</fullName>
    </submittedName>
</protein>
<evidence type="ECO:0000313" key="7">
    <source>
        <dbReference type="EMBL" id="KHJ97367.1"/>
    </source>
</evidence>
<name>A0A0B1TNF2_OESDE</name>
<dbReference type="EMBL" id="KN549464">
    <property type="protein sequence ID" value="KHJ97367.1"/>
    <property type="molecule type" value="Genomic_DNA"/>
</dbReference>
<dbReference type="PANTHER" id="PTHR46346:SF1">
    <property type="entry name" value="PHOSPHATIDYLINOSITOL N-ACETYLGLUCOSAMINYLTRANSFERASE SUBUNIT P"/>
    <property type="match status" value="1"/>
</dbReference>
<dbReference type="OrthoDB" id="690928at2759"/>
<feature type="transmembrane region" description="Helical" evidence="5">
    <location>
        <begin position="60"/>
        <end position="83"/>
    </location>
</feature>
<reference evidence="7 8" key="1">
    <citation type="submission" date="2014-03" db="EMBL/GenBank/DDBJ databases">
        <title>Draft genome of the hookworm Oesophagostomum dentatum.</title>
        <authorList>
            <person name="Mitreva M."/>
        </authorList>
    </citation>
    <scope>NUCLEOTIDE SEQUENCE [LARGE SCALE GENOMIC DNA]</scope>
    <source>
        <strain evidence="7 8">OD-Hann</strain>
    </source>
</reference>
<proteinExistence type="predicted"/>
<dbReference type="GO" id="GO:0005783">
    <property type="term" value="C:endoplasmic reticulum"/>
    <property type="evidence" value="ECO:0007669"/>
    <property type="project" value="TreeGrafter"/>
</dbReference>
<dbReference type="Pfam" id="PF08510">
    <property type="entry name" value="PIG-P"/>
    <property type="match status" value="1"/>
</dbReference>
<evidence type="ECO:0000256" key="4">
    <source>
        <dbReference type="ARBA" id="ARBA00023136"/>
    </source>
</evidence>
<comment type="subcellular location">
    <subcellularLocation>
        <location evidence="1">Membrane</location>
        <topology evidence="1">Multi-pass membrane protein</topology>
    </subcellularLocation>
</comment>
<keyword evidence="8" id="KW-1185">Reference proteome</keyword>
<dbReference type="GO" id="GO:0016020">
    <property type="term" value="C:membrane"/>
    <property type="evidence" value="ECO:0007669"/>
    <property type="project" value="UniProtKB-SubCell"/>
</dbReference>
<dbReference type="GO" id="GO:0006506">
    <property type="term" value="P:GPI anchor biosynthetic process"/>
    <property type="evidence" value="ECO:0007669"/>
    <property type="project" value="TreeGrafter"/>
</dbReference>
<evidence type="ECO:0000256" key="1">
    <source>
        <dbReference type="ARBA" id="ARBA00004141"/>
    </source>
</evidence>
<dbReference type="AlphaFoldDB" id="A0A0B1TNF2"/>
<dbReference type="InterPro" id="IPR052263">
    <property type="entry name" value="GPI_Anchor_Biosynth"/>
</dbReference>
<gene>
    <name evidence="7" type="ORF">OESDEN_02648</name>
</gene>
<sequence>MPKQECVEDIHTPNPLPARGVYGFSLYISSFCFLILYTLWSVIPTPILNKAGITYVPAKYWVILIPLVIVSVIVLFVVSIFLLNIYRFRGVSSLYCTRENMRPSLVIYYLARRLRHQGTVNSTKSALKSTVSRGSQVELIHKRLAAYERAQTVVAIEESKFTTGSIAAENLIKTNNSYDKILQRRQLEQETQKPFDDIPNDNEVPLAAKAIEFLA</sequence>
<evidence type="ECO:0000256" key="5">
    <source>
        <dbReference type="SAM" id="Phobius"/>
    </source>
</evidence>
<feature type="transmembrane region" description="Helical" evidence="5">
    <location>
        <begin position="21"/>
        <end position="40"/>
    </location>
</feature>
<accession>A0A0B1TNF2</accession>
<keyword evidence="4 5" id="KW-0472">Membrane</keyword>
<evidence type="ECO:0000313" key="8">
    <source>
        <dbReference type="Proteomes" id="UP000053660"/>
    </source>
</evidence>
<evidence type="ECO:0000259" key="6">
    <source>
        <dbReference type="Pfam" id="PF08510"/>
    </source>
</evidence>
<dbReference type="InterPro" id="IPR013717">
    <property type="entry name" value="PIG-P"/>
</dbReference>
<feature type="domain" description="PIG-P" evidence="6">
    <location>
        <begin position="19"/>
        <end position="102"/>
    </location>
</feature>
<keyword evidence="2 5" id="KW-0812">Transmembrane</keyword>
<evidence type="ECO:0000256" key="2">
    <source>
        <dbReference type="ARBA" id="ARBA00022692"/>
    </source>
</evidence>
<keyword evidence="3 5" id="KW-1133">Transmembrane helix</keyword>